<evidence type="ECO:0000259" key="2">
    <source>
        <dbReference type="Pfam" id="PF03779"/>
    </source>
</evidence>
<feature type="transmembrane region" description="Helical" evidence="1">
    <location>
        <begin position="50"/>
        <end position="67"/>
    </location>
</feature>
<gene>
    <name evidence="3" type="ORF">ACFPM7_13895</name>
</gene>
<evidence type="ECO:0000313" key="4">
    <source>
        <dbReference type="Proteomes" id="UP001596157"/>
    </source>
</evidence>
<accession>A0ABW0EP83</accession>
<evidence type="ECO:0000256" key="1">
    <source>
        <dbReference type="SAM" id="Phobius"/>
    </source>
</evidence>
<dbReference type="RefSeq" id="WP_378247797.1">
    <property type="nucleotide sequence ID" value="NZ_JBHSKF010000005.1"/>
</dbReference>
<evidence type="ECO:0000313" key="3">
    <source>
        <dbReference type="EMBL" id="MFC5288148.1"/>
    </source>
</evidence>
<dbReference type="Proteomes" id="UP001596157">
    <property type="component" value="Unassembled WGS sequence"/>
</dbReference>
<protein>
    <submittedName>
        <fullName evidence="3">SPW repeat protein</fullName>
    </submittedName>
</protein>
<sequence length="127" mass="12708">MTRRVPAAAVQVPGLVSGVLIVLGAWLLVFSVTGVYGADSGFDAPWGDRIAGAAAVVTGVVRVSARIRLRTASGLAGAVGLWLVVSPFVLDYGFGADTATAITTDLLAGTALATLAAVELVGARITA</sequence>
<feature type="transmembrane region" description="Helical" evidence="1">
    <location>
        <begin position="74"/>
        <end position="94"/>
    </location>
</feature>
<keyword evidence="1" id="KW-1133">Transmembrane helix</keyword>
<feature type="transmembrane region" description="Helical" evidence="1">
    <location>
        <begin position="106"/>
        <end position="125"/>
    </location>
</feature>
<keyword evidence="1" id="KW-0812">Transmembrane</keyword>
<keyword evidence="1" id="KW-0472">Membrane</keyword>
<organism evidence="3 4">
    <name type="scientific">Actinokineospora guangxiensis</name>
    <dbReference type="NCBI Taxonomy" id="1490288"/>
    <lineage>
        <taxon>Bacteria</taxon>
        <taxon>Bacillati</taxon>
        <taxon>Actinomycetota</taxon>
        <taxon>Actinomycetes</taxon>
        <taxon>Pseudonocardiales</taxon>
        <taxon>Pseudonocardiaceae</taxon>
        <taxon>Actinokineospora</taxon>
    </lineage>
</organism>
<comment type="caution">
    <text evidence="3">The sequence shown here is derived from an EMBL/GenBank/DDBJ whole genome shotgun (WGS) entry which is preliminary data.</text>
</comment>
<reference evidence="4" key="1">
    <citation type="journal article" date="2019" name="Int. J. Syst. Evol. Microbiol.">
        <title>The Global Catalogue of Microorganisms (GCM) 10K type strain sequencing project: providing services to taxonomists for standard genome sequencing and annotation.</title>
        <authorList>
            <consortium name="The Broad Institute Genomics Platform"/>
            <consortium name="The Broad Institute Genome Sequencing Center for Infectious Disease"/>
            <person name="Wu L."/>
            <person name="Ma J."/>
        </authorList>
    </citation>
    <scope>NUCLEOTIDE SEQUENCE [LARGE SCALE GENOMIC DNA]</scope>
    <source>
        <strain evidence="4">CCUG 59778</strain>
    </source>
</reference>
<dbReference type="Pfam" id="PF03779">
    <property type="entry name" value="SPW"/>
    <property type="match status" value="1"/>
</dbReference>
<name>A0ABW0EP83_9PSEU</name>
<feature type="domain" description="SPW repeat-containing integral membrane" evidence="2">
    <location>
        <begin position="17"/>
        <end position="117"/>
    </location>
</feature>
<keyword evidence="4" id="KW-1185">Reference proteome</keyword>
<dbReference type="EMBL" id="JBHSKF010000005">
    <property type="protein sequence ID" value="MFC5288148.1"/>
    <property type="molecule type" value="Genomic_DNA"/>
</dbReference>
<dbReference type="InterPro" id="IPR005530">
    <property type="entry name" value="SPW"/>
</dbReference>
<feature type="transmembrane region" description="Helical" evidence="1">
    <location>
        <begin position="12"/>
        <end position="38"/>
    </location>
</feature>
<proteinExistence type="predicted"/>